<sequence length="167" mass="19398">MASSSSSRKCIKWVATKQRDPDIDGWISDLEAQDNFGRSFRNRKIINHKHVELPFFHTHGFAFPDLLSLQNLETFVQLKGNVYPDLVRVFYANLECEKGLLTPRVKGGQYSFNPRNLDFYCWFPDSLYSDTSRVSWGKSLGHLPILFKGSHYQMRLQYLSGRQDEEG</sequence>
<name>A0A4D6KRH0_VIGUN</name>
<protein>
    <submittedName>
        <fullName evidence="1">Uncharacterized protein</fullName>
    </submittedName>
</protein>
<evidence type="ECO:0000313" key="2">
    <source>
        <dbReference type="Proteomes" id="UP000501690"/>
    </source>
</evidence>
<accession>A0A4D6KRH0</accession>
<dbReference type="AlphaFoldDB" id="A0A4D6KRH0"/>
<proteinExistence type="predicted"/>
<dbReference type="Proteomes" id="UP000501690">
    <property type="component" value="Linkage Group LG1"/>
</dbReference>
<organism evidence="1 2">
    <name type="scientific">Vigna unguiculata</name>
    <name type="common">Cowpea</name>
    <dbReference type="NCBI Taxonomy" id="3917"/>
    <lineage>
        <taxon>Eukaryota</taxon>
        <taxon>Viridiplantae</taxon>
        <taxon>Streptophyta</taxon>
        <taxon>Embryophyta</taxon>
        <taxon>Tracheophyta</taxon>
        <taxon>Spermatophyta</taxon>
        <taxon>Magnoliopsida</taxon>
        <taxon>eudicotyledons</taxon>
        <taxon>Gunneridae</taxon>
        <taxon>Pentapetalae</taxon>
        <taxon>rosids</taxon>
        <taxon>fabids</taxon>
        <taxon>Fabales</taxon>
        <taxon>Fabaceae</taxon>
        <taxon>Papilionoideae</taxon>
        <taxon>50 kb inversion clade</taxon>
        <taxon>NPAAA clade</taxon>
        <taxon>indigoferoid/millettioid clade</taxon>
        <taxon>Phaseoleae</taxon>
        <taxon>Vigna</taxon>
    </lineage>
</organism>
<reference evidence="1 2" key="1">
    <citation type="submission" date="2019-04" db="EMBL/GenBank/DDBJ databases">
        <title>An improved genome assembly and genetic linkage map for asparagus bean, Vigna unguiculata ssp. sesquipedialis.</title>
        <authorList>
            <person name="Xia Q."/>
            <person name="Zhang R."/>
            <person name="Dong Y."/>
        </authorList>
    </citation>
    <scope>NUCLEOTIDE SEQUENCE [LARGE SCALE GENOMIC DNA]</scope>
    <source>
        <tissue evidence="1">Leaf</tissue>
    </source>
</reference>
<evidence type="ECO:0000313" key="1">
    <source>
        <dbReference type="EMBL" id="QCD79145.1"/>
    </source>
</evidence>
<keyword evidence="2" id="KW-1185">Reference proteome</keyword>
<dbReference type="EMBL" id="CP039345">
    <property type="protein sequence ID" value="QCD79145.1"/>
    <property type="molecule type" value="Genomic_DNA"/>
</dbReference>
<gene>
    <name evidence="1" type="ORF">DEO72_LG1g2784</name>
</gene>